<feature type="transmembrane region" description="Helical" evidence="1">
    <location>
        <begin position="365"/>
        <end position="388"/>
    </location>
</feature>
<dbReference type="AlphaFoldDB" id="A0AA35ZD17"/>
<keyword evidence="1" id="KW-0472">Membrane</keyword>
<keyword evidence="3" id="KW-1185">Reference proteome</keyword>
<evidence type="ECO:0000313" key="2">
    <source>
        <dbReference type="EMBL" id="CAI9289909.1"/>
    </source>
</evidence>
<sequence>MEKTWYRQFLSLRRNIIMDPNLLNNYHQFQLLKASCPNITAGYLSSLWNLIYQSHQQNQYSKPMPWIGMYIALASLICILAMVADLLHGLRNRKLWFPCKYFTLNAASLTVIAVAIKLPMDLTNLTPGYIDQGAKLGSLGFMCTMMANLLPSLATMDSKELCSNMIALAILKSKEILESKYQAAHETNLKNQELQQPGRLLTVEKLKQHVSNYWIMAGTGSPQFMIACSTTTSASGVICVLSNGIIIYLLSSLFQNLGDHNSDYKWSMLVIFTIQSIGTILGTIAPLARCFAALSFKLSLKWIWNHVKVSKVESYWTQKLYDWKQSSLPFPSSSRKCKILIQLLKILSLSICIGFQKTVVVACKMIAVIPILIAVIPIFFVICFVYCFRCLKWLKAMFRATRTVFGQNPVHLGKDEDLSRYVLQLQDDIEYAERTLKGMLKSVNRLIKKAEQQPPKNLMKLLVESRGFEGVEKIDSHLVSPLLSEEYLNCWSLPLVTLTSIVMSLPNIQKNKVDCLVSGVSEGLVYVKLVEETLNATDNHVRIQKAAKTLWVEVEVYHKWLGHKLPKPKPRVNTPGHILQWLRNTAKNMVIKVESMDIQGRKDNSKYSSICANSMYRISETILLSYHENIEEVSQEELFAQLSSMIADILAACLTNLPQVIIRKCHTSAIEKREASVQAAAQLLGARCLNLGVHQYFHLPPLSVSIQNRKSQVNQIVKSFSLNIEIDLEVLESEFENGHLMFTINANNQILIKTDSSERKDIYHNIMDNFGHLSTLINEGLW</sequence>
<dbReference type="EMBL" id="OX465082">
    <property type="protein sequence ID" value="CAI9289909.1"/>
    <property type="molecule type" value="Genomic_DNA"/>
</dbReference>
<evidence type="ECO:0000256" key="1">
    <source>
        <dbReference type="SAM" id="Phobius"/>
    </source>
</evidence>
<keyword evidence="1" id="KW-0812">Transmembrane</keyword>
<feature type="transmembrane region" description="Helical" evidence="1">
    <location>
        <begin position="67"/>
        <end position="87"/>
    </location>
</feature>
<keyword evidence="1" id="KW-1133">Transmembrane helix</keyword>
<organism evidence="2 3">
    <name type="scientific">Lactuca saligna</name>
    <name type="common">Willowleaf lettuce</name>
    <dbReference type="NCBI Taxonomy" id="75948"/>
    <lineage>
        <taxon>Eukaryota</taxon>
        <taxon>Viridiplantae</taxon>
        <taxon>Streptophyta</taxon>
        <taxon>Embryophyta</taxon>
        <taxon>Tracheophyta</taxon>
        <taxon>Spermatophyta</taxon>
        <taxon>Magnoliopsida</taxon>
        <taxon>eudicotyledons</taxon>
        <taxon>Gunneridae</taxon>
        <taxon>Pentapetalae</taxon>
        <taxon>asterids</taxon>
        <taxon>campanulids</taxon>
        <taxon>Asterales</taxon>
        <taxon>Asteraceae</taxon>
        <taxon>Cichorioideae</taxon>
        <taxon>Cichorieae</taxon>
        <taxon>Lactucinae</taxon>
        <taxon>Lactuca</taxon>
    </lineage>
</organism>
<feature type="transmembrane region" description="Helical" evidence="1">
    <location>
        <begin position="136"/>
        <end position="156"/>
    </location>
</feature>
<feature type="transmembrane region" description="Helical" evidence="1">
    <location>
        <begin position="99"/>
        <end position="116"/>
    </location>
</feature>
<protein>
    <submittedName>
        <fullName evidence="2">Uncharacterized protein</fullName>
    </submittedName>
</protein>
<proteinExistence type="predicted"/>
<accession>A0AA35ZD17</accession>
<dbReference type="Proteomes" id="UP001177003">
    <property type="component" value="Chromosome 6"/>
</dbReference>
<dbReference type="PANTHER" id="PTHR35307">
    <property type="entry name" value="PROTEIN, PUTATIVE-RELATED"/>
    <property type="match status" value="1"/>
</dbReference>
<reference evidence="2" key="1">
    <citation type="submission" date="2023-04" db="EMBL/GenBank/DDBJ databases">
        <authorList>
            <person name="Vijverberg K."/>
            <person name="Xiong W."/>
            <person name="Schranz E."/>
        </authorList>
    </citation>
    <scope>NUCLEOTIDE SEQUENCE</scope>
</reference>
<dbReference type="PANTHER" id="PTHR35307:SF6">
    <property type="entry name" value="TRANSMEMBRANE PROTEIN"/>
    <property type="match status" value="1"/>
</dbReference>
<name>A0AA35ZD17_LACSI</name>
<feature type="transmembrane region" description="Helical" evidence="1">
    <location>
        <begin position="269"/>
        <end position="292"/>
    </location>
</feature>
<gene>
    <name evidence="2" type="ORF">LSALG_LOCUS29126</name>
</gene>
<feature type="transmembrane region" description="Helical" evidence="1">
    <location>
        <begin position="224"/>
        <end position="249"/>
    </location>
</feature>
<evidence type="ECO:0000313" key="3">
    <source>
        <dbReference type="Proteomes" id="UP001177003"/>
    </source>
</evidence>